<feature type="region of interest" description="Disordered" evidence="1">
    <location>
        <begin position="1"/>
        <end position="41"/>
    </location>
</feature>
<reference evidence="2" key="1">
    <citation type="journal article" date="2012" name="PLoS ONE">
        <title>Gene sets for utilization of primary and secondary nutrition supplies in the distal gut of endangered iberian lynx.</title>
        <authorList>
            <person name="Alcaide M."/>
            <person name="Messina E."/>
            <person name="Richter M."/>
            <person name="Bargiela R."/>
            <person name="Peplies J."/>
            <person name="Huws S.A."/>
            <person name="Newbold C.J."/>
            <person name="Golyshin P.N."/>
            <person name="Simon M.A."/>
            <person name="Lopez G."/>
            <person name="Yakimov M.M."/>
            <person name="Ferrer M."/>
        </authorList>
    </citation>
    <scope>NUCLEOTIDE SEQUENCE</scope>
</reference>
<evidence type="ECO:0000313" key="2">
    <source>
        <dbReference type="EMBL" id="EJW90164.1"/>
    </source>
</evidence>
<evidence type="ECO:0000256" key="1">
    <source>
        <dbReference type="SAM" id="MobiDB-lite"/>
    </source>
</evidence>
<comment type="caution">
    <text evidence="2">The sequence shown here is derived from an EMBL/GenBank/DDBJ whole genome shotgun (WGS) entry which is preliminary data.</text>
</comment>
<accession>J9FS31</accession>
<feature type="compositionally biased region" description="Polar residues" evidence="1">
    <location>
        <begin position="25"/>
        <end position="41"/>
    </location>
</feature>
<feature type="compositionally biased region" description="Basic and acidic residues" evidence="1">
    <location>
        <begin position="1"/>
        <end position="15"/>
    </location>
</feature>
<proteinExistence type="predicted"/>
<protein>
    <submittedName>
        <fullName evidence="2">Uncharacterized protein</fullName>
    </submittedName>
</protein>
<dbReference type="AlphaFoldDB" id="J9FS31"/>
<organism evidence="2">
    <name type="scientific">gut metagenome</name>
    <dbReference type="NCBI Taxonomy" id="749906"/>
    <lineage>
        <taxon>unclassified sequences</taxon>
        <taxon>metagenomes</taxon>
        <taxon>organismal metagenomes</taxon>
    </lineage>
</organism>
<feature type="non-terminal residue" evidence="2">
    <location>
        <position position="1"/>
    </location>
</feature>
<dbReference type="EMBL" id="AMCI01009005">
    <property type="protein sequence ID" value="EJW90164.1"/>
    <property type="molecule type" value="Genomic_DNA"/>
</dbReference>
<gene>
    <name evidence="2" type="ORF">EVA_21729</name>
</gene>
<sequence length="41" mass="4546">ERARVGEGQRERETQNPKQAPGSELSAQSSTWGLNSQTMRS</sequence>
<name>J9FS31_9ZZZZ</name>